<dbReference type="GO" id="GO:0015979">
    <property type="term" value="P:photosynthesis"/>
    <property type="evidence" value="ECO:0007669"/>
    <property type="project" value="UniProtKB-KW"/>
</dbReference>
<feature type="domain" description="Cytochrome f large" evidence="7">
    <location>
        <begin position="5"/>
        <end position="120"/>
    </location>
</feature>
<dbReference type="EMBL" id="KD000194">
    <property type="protein sequence ID" value="EMS68911.1"/>
    <property type="molecule type" value="Genomic_DNA"/>
</dbReference>
<evidence type="ECO:0000256" key="1">
    <source>
        <dbReference type="ARBA" id="ARBA00004334"/>
    </source>
</evidence>
<dbReference type="InterPro" id="IPR036826">
    <property type="entry name" value="Cyt_f_lg_dom_sf"/>
</dbReference>
<dbReference type="FunFam" id="2.60.40.830:FF:000002">
    <property type="entry name" value="Cytochrome f"/>
    <property type="match status" value="1"/>
</dbReference>
<organism evidence="8">
    <name type="scientific">Triticum urartu</name>
    <name type="common">Red wild einkorn</name>
    <name type="synonym">Crithodium urartu</name>
    <dbReference type="NCBI Taxonomy" id="4572"/>
    <lineage>
        <taxon>Eukaryota</taxon>
        <taxon>Viridiplantae</taxon>
        <taxon>Streptophyta</taxon>
        <taxon>Embryophyta</taxon>
        <taxon>Tracheophyta</taxon>
        <taxon>Spermatophyta</taxon>
        <taxon>Magnoliopsida</taxon>
        <taxon>Liliopsida</taxon>
        <taxon>Poales</taxon>
        <taxon>Poaceae</taxon>
        <taxon>BOP clade</taxon>
        <taxon>Pooideae</taxon>
        <taxon>Triticodae</taxon>
        <taxon>Triticeae</taxon>
        <taxon>Triticinae</taxon>
        <taxon>Triticum</taxon>
    </lineage>
</organism>
<reference evidence="8" key="1">
    <citation type="journal article" date="2013" name="Nature">
        <title>Draft genome of the wheat A-genome progenitor Triticum urartu.</title>
        <authorList>
            <person name="Ling H.Q."/>
            <person name="Zhao S."/>
            <person name="Liu D."/>
            <person name="Wang J."/>
            <person name="Sun H."/>
            <person name="Zhang C."/>
            <person name="Fan H."/>
            <person name="Li D."/>
            <person name="Dong L."/>
            <person name="Tao Y."/>
            <person name="Gao C."/>
            <person name="Wu H."/>
            <person name="Li Y."/>
            <person name="Cui Y."/>
            <person name="Guo X."/>
            <person name="Zheng S."/>
            <person name="Wang B."/>
            <person name="Yu K."/>
            <person name="Liang Q."/>
            <person name="Yang W."/>
            <person name="Lou X."/>
            <person name="Chen J."/>
            <person name="Feng M."/>
            <person name="Jian J."/>
            <person name="Zhang X."/>
            <person name="Luo G."/>
            <person name="Jiang Y."/>
            <person name="Liu J."/>
            <person name="Wang Z."/>
            <person name="Sha Y."/>
            <person name="Zhang B."/>
            <person name="Wu H."/>
            <person name="Tang D."/>
            <person name="Shen Q."/>
            <person name="Xue P."/>
            <person name="Zou S."/>
            <person name="Wang X."/>
            <person name="Liu X."/>
            <person name="Wang F."/>
            <person name="Yang Y."/>
            <person name="An X."/>
            <person name="Dong Z."/>
            <person name="Zhang K."/>
            <person name="Zhang X."/>
            <person name="Luo M.C."/>
            <person name="Dvorak J."/>
            <person name="Tong Y."/>
            <person name="Wang J."/>
            <person name="Yang H."/>
            <person name="Li Z."/>
            <person name="Wang D."/>
            <person name="Zhang A."/>
            <person name="Wang J."/>
        </authorList>
    </citation>
    <scope>NUCLEOTIDE SEQUENCE</scope>
</reference>
<evidence type="ECO:0000256" key="6">
    <source>
        <dbReference type="ARBA" id="ARBA00023136"/>
    </source>
</evidence>
<dbReference type="GO" id="GO:0009535">
    <property type="term" value="C:chloroplast thylakoid membrane"/>
    <property type="evidence" value="ECO:0007669"/>
    <property type="project" value="UniProtKB-SubCell"/>
</dbReference>
<dbReference type="STRING" id="4572.M8A9Z1"/>
<evidence type="ECO:0000259" key="7">
    <source>
        <dbReference type="Pfam" id="PF16639"/>
    </source>
</evidence>
<protein>
    <submittedName>
        <fullName evidence="8">Apocytochrome f</fullName>
    </submittedName>
</protein>
<name>M8A9Z1_TRIUA</name>
<dbReference type="InterPro" id="IPR002325">
    <property type="entry name" value="Cyt_f"/>
</dbReference>
<dbReference type="Pfam" id="PF16639">
    <property type="entry name" value="Apocytochr_F_N"/>
    <property type="match status" value="1"/>
</dbReference>
<accession>M8A9Z1</accession>
<dbReference type="SUPFAM" id="SSF49441">
    <property type="entry name" value="Cytochrome f, large domain"/>
    <property type="match status" value="1"/>
</dbReference>
<evidence type="ECO:0000256" key="2">
    <source>
        <dbReference type="ARBA" id="ARBA00022531"/>
    </source>
</evidence>
<gene>
    <name evidence="8" type="ORF">TRIUR3_06812</name>
</gene>
<dbReference type="InterPro" id="IPR024094">
    <property type="entry name" value="Cyt_f_lg_dom"/>
</dbReference>
<dbReference type="InterPro" id="IPR024058">
    <property type="entry name" value="Cyt-f_TM"/>
</dbReference>
<dbReference type="eggNOG" id="ENOG502QPT8">
    <property type="taxonomic scope" value="Eukaryota"/>
</dbReference>
<dbReference type="OMA" id="CEIAYHI"/>
<dbReference type="PANTHER" id="PTHR33288:SF10">
    <property type="entry name" value="CYTOCHROME F"/>
    <property type="match status" value="1"/>
</dbReference>
<evidence type="ECO:0000256" key="4">
    <source>
        <dbReference type="ARBA" id="ARBA00022989"/>
    </source>
</evidence>
<dbReference type="Gene3D" id="1.20.5.700">
    <property type="entry name" value="Single helix bin"/>
    <property type="match status" value="1"/>
</dbReference>
<dbReference type="Gene3D" id="2.60.40.830">
    <property type="entry name" value="Cytochrome f large domain"/>
    <property type="match status" value="2"/>
</dbReference>
<evidence type="ECO:0000313" key="8">
    <source>
        <dbReference type="EMBL" id="EMS68911.1"/>
    </source>
</evidence>
<dbReference type="SUPFAM" id="SSF103431">
    <property type="entry name" value="Cytochrome f subunit of the cytochrome b6f complex, transmembrane anchor"/>
    <property type="match status" value="1"/>
</dbReference>
<keyword evidence="3" id="KW-0812">Transmembrane</keyword>
<dbReference type="PROSITE" id="PS51010">
    <property type="entry name" value="CYTF"/>
    <property type="match status" value="1"/>
</dbReference>
<keyword evidence="6" id="KW-0472">Membrane</keyword>
<dbReference type="PANTHER" id="PTHR33288">
    <property type="match status" value="1"/>
</dbReference>
<sequence length="276" mass="29965">MQQSSGYENPREATGRIVCANCHLASKPVDIEVPQAVLPDTVFEAVLRIPYDMQLKQVLANGKKGGLNVGAVLILPEGFELAPPDRISPELKEKIGNLAFQSYRPDKKNILVIGPVPGGNRGRGQIYPDGSKSNNTVYNATSTEGESIKLDQPLTSNPNVGGFGQGDAEIVLQDPLRVQGLLFFFASVILAQVFLVLKKKQFEKDGGKLHGNISRNGYGNAIIGRYGGCFEEDIRRFMCEIAYHITGFGCTGEVCTNSQCEKGQCTVPKRLAMMEG</sequence>
<dbReference type="PRINTS" id="PR00610">
    <property type="entry name" value="CYTOCHROMEF"/>
</dbReference>
<dbReference type="AlphaFoldDB" id="M8A9Z1"/>
<dbReference type="GO" id="GO:0005506">
    <property type="term" value="F:iron ion binding"/>
    <property type="evidence" value="ECO:0007669"/>
    <property type="project" value="InterPro"/>
</dbReference>
<dbReference type="GO" id="GO:0020037">
    <property type="term" value="F:heme binding"/>
    <property type="evidence" value="ECO:0007669"/>
    <property type="project" value="InterPro"/>
</dbReference>
<proteinExistence type="predicted"/>
<evidence type="ECO:0000256" key="3">
    <source>
        <dbReference type="ARBA" id="ARBA00022692"/>
    </source>
</evidence>
<keyword evidence="4" id="KW-1133">Transmembrane helix</keyword>
<dbReference type="GO" id="GO:0009055">
    <property type="term" value="F:electron transfer activity"/>
    <property type="evidence" value="ECO:0007669"/>
    <property type="project" value="InterPro"/>
</dbReference>
<evidence type="ECO:0000256" key="5">
    <source>
        <dbReference type="ARBA" id="ARBA00023078"/>
    </source>
</evidence>
<keyword evidence="2" id="KW-0602">Photosynthesis</keyword>
<comment type="subcellular location">
    <subcellularLocation>
        <location evidence="1">Plastid</location>
        <location evidence="1">Chloroplast thylakoid membrane</location>
    </subcellularLocation>
</comment>
<dbReference type="Pfam" id="PF01333">
    <property type="entry name" value="Apocytochr_F_C"/>
    <property type="match status" value="1"/>
</dbReference>
<keyword evidence="5" id="KW-0793">Thylakoid</keyword>